<gene>
    <name evidence="1" type="ORF">DPMN_098823</name>
</gene>
<evidence type="ECO:0000313" key="1">
    <source>
        <dbReference type="EMBL" id="KAH3856239.1"/>
    </source>
</evidence>
<evidence type="ECO:0000313" key="2">
    <source>
        <dbReference type="Proteomes" id="UP000828390"/>
    </source>
</evidence>
<comment type="caution">
    <text evidence="1">The sequence shown here is derived from an EMBL/GenBank/DDBJ whole genome shotgun (WGS) entry which is preliminary data.</text>
</comment>
<protein>
    <submittedName>
        <fullName evidence="1">Uncharacterized protein</fullName>
    </submittedName>
</protein>
<proteinExistence type="predicted"/>
<accession>A0A9D4LED7</accession>
<reference evidence="1" key="1">
    <citation type="journal article" date="2019" name="bioRxiv">
        <title>The Genome of the Zebra Mussel, Dreissena polymorpha: A Resource for Invasive Species Research.</title>
        <authorList>
            <person name="McCartney M.A."/>
            <person name="Auch B."/>
            <person name="Kono T."/>
            <person name="Mallez S."/>
            <person name="Zhang Y."/>
            <person name="Obille A."/>
            <person name="Becker A."/>
            <person name="Abrahante J.E."/>
            <person name="Garbe J."/>
            <person name="Badalamenti J.P."/>
            <person name="Herman A."/>
            <person name="Mangelson H."/>
            <person name="Liachko I."/>
            <person name="Sullivan S."/>
            <person name="Sone E.D."/>
            <person name="Koren S."/>
            <person name="Silverstein K.A.T."/>
            <person name="Beckman K.B."/>
            <person name="Gohl D.M."/>
        </authorList>
    </citation>
    <scope>NUCLEOTIDE SEQUENCE</scope>
    <source>
        <strain evidence="1">Duluth1</strain>
        <tissue evidence="1">Whole animal</tissue>
    </source>
</reference>
<dbReference type="AlphaFoldDB" id="A0A9D4LED7"/>
<name>A0A9D4LED7_DREPO</name>
<keyword evidence="2" id="KW-1185">Reference proteome</keyword>
<organism evidence="1 2">
    <name type="scientific">Dreissena polymorpha</name>
    <name type="common">Zebra mussel</name>
    <name type="synonym">Mytilus polymorpha</name>
    <dbReference type="NCBI Taxonomy" id="45954"/>
    <lineage>
        <taxon>Eukaryota</taxon>
        <taxon>Metazoa</taxon>
        <taxon>Spiralia</taxon>
        <taxon>Lophotrochozoa</taxon>
        <taxon>Mollusca</taxon>
        <taxon>Bivalvia</taxon>
        <taxon>Autobranchia</taxon>
        <taxon>Heteroconchia</taxon>
        <taxon>Euheterodonta</taxon>
        <taxon>Imparidentia</taxon>
        <taxon>Neoheterodontei</taxon>
        <taxon>Myida</taxon>
        <taxon>Dreissenoidea</taxon>
        <taxon>Dreissenidae</taxon>
        <taxon>Dreissena</taxon>
    </lineage>
</organism>
<dbReference type="Proteomes" id="UP000828390">
    <property type="component" value="Unassembled WGS sequence"/>
</dbReference>
<reference evidence="1" key="2">
    <citation type="submission" date="2020-11" db="EMBL/GenBank/DDBJ databases">
        <authorList>
            <person name="McCartney M.A."/>
            <person name="Auch B."/>
            <person name="Kono T."/>
            <person name="Mallez S."/>
            <person name="Becker A."/>
            <person name="Gohl D.M."/>
            <person name="Silverstein K.A.T."/>
            <person name="Koren S."/>
            <person name="Bechman K.B."/>
            <person name="Herman A."/>
            <person name="Abrahante J.E."/>
            <person name="Garbe J."/>
        </authorList>
    </citation>
    <scope>NUCLEOTIDE SEQUENCE</scope>
    <source>
        <strain evidence="1">Duluth1</strain>
        <tissue evidence="1">Whole animal</tissue>
    </source>
</reference>
<sequence>MSENHYVTIGDKPVCLKVFGSHTAKTRHLQDSRGVIRQRPWSIQTVSLSFEVNRQRPDNG</sequence>
<dbReference type="EMBL" id="JAIWYP010000003">
    <property type="protein sequence ID" value="KAH3856239.1"/>
    <property type="molecule type" value="Genomic_DNA"/>
</dbReference>